<dbReference type="InterPro" id="IPR023753">
    <property type="entry name" value="FAD/NAD-binding_dom"/>
</dbReference>
<comment type="caution">
    <text evidence="6">The sequence shown here is derived from an EMBL/GenBank/DDBJ whole genome shotgun (WGS) entry which is preliminary data.</text>
</comment>
<evidence type="ECO:0000259" key="4">
    <source>
        <dbReference type="Pfam" id="PF07992"/>
    </source>
</evidence>
<gene>
    <name evidence="6" type="ORF">A2934_01275</name>
</gene>
<dbReference type="Pfam" id="PF18267">
    <property type="entry name" value="Rubredoxin_C"/>
    <property type="match status" value="1"/>
</dbReference>
<dbReference type="InterPro" id="IPR050260">
    <property type="entry name" value="FAD-bd_OxRdtase"/>
</dbReference>
<dbReference type="SUPFAM" id="SSF51905">
    <property type="entry name" value="FAD/NAD(P)-binding domain"/>
    <property type="match status" value="2"/>
</dbReference>
<dbReference type="PANTHER" id="PTHR43429:SF3">
    <property type="entry name" value="NITRITE REDUCTASE [NAD(P)H]"/>
    <property type="match status" value="1"/>
</dbReference>
<evidence type="ECO:0000256" key="2">
    <source>
        <dbReference type="ARBA" id="ARBA00022630"/>
    </source>
</evidence>
<evidence type="ECO:0000256" key="1">
    <source>
        <dbReference type="ARBA" id="ARBA00001974"/>
    </source>
</evidence>
<organism evidence="6 7">
    <name type="scientific">Candidatus Sungbacteria bacterium RIFCSPLOWO2_01_FULL_47_10</name>
    <dbReference type="NCBI Taxonomy" id="1802276"/>
    <lineage>
        <taxon>Bacteria</taxon>
        <taxon>Candidatus Sungiibacteriota</taxon>
    </lineage>
</organism>
<dbReference type="AlphaFoldDB" id="A0A1G2KZT2"/>
<evidence type="ECO:0000256" key="3">
    <source>
        <dbReference type="ARBA" id="ARBA00022827"/>
    </source>
</evidence>
<dbReference type="Proteomes" id="UP000177982">
    <property type="component" value="Unassembled WGS sequence"/>
</dbReference>
<reference evidence="6 7" key="1">
    <citation type="journal article" date="2016" name="Nat. Commun.">
        <title>Thousands of microbial genomes shed light on interconnected biogeochemical processes in an aquifer system.</title>
        <authorList>
            <person name="Anantharaman K."/>
            <person name="Brown C.T."/>
            <person name="Hug L.A."/>
            <person name="Sharon I."/>
            <person name="Castelle C.J."/>
            <person name="Probst A.J."/>
            <person name="Thomas B.C."/>
            <person name="Singh A."/>
            <person name="Wilkins M.J."/>
            <person name="Karaoz U."/>
            <person name="Brodie E.L."/>
            <person name="Williams K.H."/>
            <person name="Hubbard S.S."/>
            <person name="Banfield J.F."/>
        </authorList>
    </citation>
    <scope>NUCLEOTIDE SEQUENCE [LARGE SCALE GENOMIC DNA]</scope>
</reference>
<accession>A0A1G2KZT2</accession>
<evidence type="ECO:0008006" key="8">
    <source>
        <dbReference type="Google" id="ProtNLM"/>
    </source>
</evidence>
<dbReference type="Gene3D" id="3.30.390.30">
    <property type="match status" value="1"/>
</dbReference>
<evidence type="ECO:0000259" key="5">
    <source>
        <dbReference type="Pfam" id="PF18267"/>
    </source>
</evidence>
<comment type="cofactor">
    <cofactor evidence="1">
        <name>FAD</name>
        <dbReference type="ChEBI" id="CHEBI:57692"/>
    </cofactor>
</comment>
<name>A0A1G2KZT2_9BACT</name>
<dbReference type="Gene3D" id="3.50.50.60">
    <property type="entry name" value="FAD/NAD(P)-binding domain"/>
    <property type="match status" value="2"/>
</dbReference>
<protein>
    <recommendedName>
        <fullName evidence="8">FAD/NAD(P)-binding domain-containing protein</fullName>
    </recommendedName>
</protein>
<dbReference type="InterPro" id="IPR041575">
    <property type="entry name" value="Rubredoxin_C"/>
</dbReference>
<feature type="domain" description="NADH-rubredoxin oxidoreductase C-terminal" evidence="5">
    <location>
        <begin position="321"/>
        <end position="386"/>
    </location>
</feature>
<sequence>MEFTYVIVGGGIAGVTAAETVRERDPFGSIALFSKEKHVLYSRVALPHYVRGEIPRNKLFLRTLGDFEDKRISIFLGEEIIAIDGKKKTVTASGAGTVSFDRLLIASGGEVRQWEIPGSEKDGIYRLHSIEDADLLKERVRGVKKAIVVGGSFIALELLEIFASYRIPSFLFCRGKTLFHGALDTAGNEILASNFRKHGADSFFGTEVRVVLGGPSVSGVRTDKGEYGADAVGVGIGIARNLEFFSSQGLSTGMRGIKTNEYLETNIADIFAAGDSAEFYDDISGTRRALGRWTNAFLQGKAVGASMTGARTLFRAVPAYSITNFGFQITLLGDMREGDGVETVTRKDEHMHTYERFFIRDGILRGAFLINMFSDKPILARWIERGVSVESIKQNLFDMNFDLSGVVVEKRDG</sequence>
<keyword evidence="3" id="KW-0274">FAD</keyword>
<evidence type="ECO:0000313" key="7">
    <source>
        <dbReference type="Proteomes" id="UP000177982"/>
    </source>
</evidence>
<proteinExistence type="predicted"/>
<keyword evidence="2" id="KW-0285">Flavoprotein</keyword>
<feature type="domain" description="FAD/NAD(P)-binding" evidence="4">
    <location>
        <begin position="4"/>
        <end position="300"/>
    </location>
</feature>
<dbReference type="Pfam" id="PF07992">
    <property type="entry name" value="Pyr_redox_2"/>
    <property type="match status" value="1"/>
</dbReference>
<dbReference type="PRINTS" id="PR00368">
    <property type="entry name" value="FADPNR"/>
</dbReference>
<dbReference type="EMBL" id="MHQO01000063">
    <property type="protein sequence ID" value="OHA05006.1"/>
    <property type="molecule type" value="Genomic_DNA"/>
</dbReference>
<dbReference type="PANTHER" id="PTHR43429">
    <property type="entry name" value="PYRIDINE NUCLEOTIDE-DISULFIDE OXIDOREDUCTASE DOMAIN-CONTAINING"/>
    <property type="match status" value="1"/>
</dbReference>
<dbReference type="InterPro" id="IPR016156">
    <property type="entry name" value="FAD/NAD-linked_Rdtase_dimer_sf"/>
</dbReference>
<dbReference type="GO" id="GO:0016491">
    <property type="term" value="F:oxidoreductase activity"/>
    <property type="evidence" value="ECO:0007669"/>
    <property type="project" value="InterPro"/>
</dbReference>
<dbReference type="PRINTS" id="PR00411">
    <property type="entry name" value="PNDRDTASEI"/>
</dbReference>
<dbReference type="InterPro" id="IPR036188">
    <property type="entry name" value="FAD/NAD-bd_sf"/>
</dbReference>
<evidence type="ECO:0000313" key="6">
    <source>
        <dbReference type="EMBL" id="OHA05006.1"/>
    </source>
</evidence>